<name>K1WL69_MARBU</name>
<dbReference type="InterPro" id="IPR005467">
    <property type="entry name" value="His_kinase_dom"/>
</dbReference>
<feature type="compositionally biased region" description="Basic and acidic residues" evidence="5">
    <location>
        <begin position="359"/>
        <end position="394"/>
    </location>
</feature>
<dbReference type="Gene3D" id="1.10.287.130">
    <property type="match status" value="1"/>
</dbReference>
<dbReference type="GO" id="GO:0000155">
    <property type="term" value="F:phosphorelay sensor kinase activity"/>
    <property type="evidence" value="ECO:0007669"/>
    <property type="project" value="InterPro"/>
</dbReference>
<dbReference type="Gene3D" id="3.30.565.10">
    <property type="entry name" value="Histidine kinase-like ATPase, C-terminal domain"/>
    <property type="match status" value="1"/>
</dbReference>
<reference evidence="9 10" key="1">
    <citation type="journal article" date="2012" name="BMC Genomics">
        <title>Sequencing the genome of Marssonina brunnea reveals fungus-poplar co-evolution.</title>
        <authorList>
            <person name="Zhu S."/>
            <person name="Cao Y.-Z."/>
            <person name="Jiang C."/>
            <person name="Tan B.-Y."/>
            <person name="Wang Z."/>
            <person name="Feng S."/>
            <person name="Zhang L."/>
            <person name="Su X.-H."/>
            <person name="Brejova B."/>
            <person name="Vinar T."/>
            <person name="Xu M."/>
            <person name="Wang M.-X."/>
            <person name="Zhang S.-G."/>
            <person name="Huang M.-R."/>
            <person name="Wu R."/>
            <person name="Zhou Y."/>
        </authorList>
    </citation>
    <scope>NUCLEOTIDE SEQUENCE [LARGE SCALE GENOMIC DNA]</scope>
    <source>
        <strain evidence="9 10">MB_m1</strain>
    </source>
</reference>
<dbReference type="OrthoDB" id="60033at2759"/>
<dbReference type="SMART" id="SM00091">
    <property type="entry name" value="PAS"/>
    <property type="match status" value="2"/>
</dbReference>
<evidence type="ECO:0000256" key="4">
    <source>
        <dbReference type="SAM" id="Coils"/>
    </source>
</evidence>
<dbReference type="InterPro" id="IPR035965">
    <property type="entry name" value="PAS-like_dom_sf"/>
</dbReference>
<feature type="compositionally biased region" description="Polar residues" evidence="5">
    <location>
        <begin position="455"/>
        <end position="475"/>
    </location>
</feature>
<dbReference type="PRINTS" id="PR00344">
    <property type="entry name" value="BCTRLSENSOR"/>
</dbReference>
<dbReference type="SUPFAM" id="SSF52172">
    <property type="entry name" value="CheY-like"/>
    <property type="match status" value="1"/>
</dbReference>
<dbReference type="PANTHER" id="PTHR45339:SF1">
    <property type="entry name" value="HYBRID SIGNAL TRANSDUCTION HISTIDINE KINASE J"/>
    <property type="match status" value="1"/>
</dbReference>
<dbReference type="InterPro" id="IPR000014">
    <property type="entry name" value="PAS"/>
</dbReference>
<gene>
    <name evidence="9" type="ORF">MBM_03448</name>
</gene>
<proteinExistence type="predicted"/>
<dbReference type="PROSITE" id="PS50109">
    <property type="entry name" value="HIS_KIN"/>
    <property type="match status" value="1"/>
</dbReference>
<dbReference type="NCBIfam" id="TIGR00229">
    <property type="entry name" value="sensory_box"/>
    <property type="match status" value="1"/>
</dbReference>
<dbReference type="SMART" id="SM00388">
    <property type="entry name" value="HisKA"/>
    <property type="match status" value="1"/>
</dbReference>
<feature type="compositionally biased region" description="Polar residues" evidence="5">
    <location>
        <begin position="1421"/>
        <end position="1434"/>
    </location>
</feature>
<dbReference type="FunFam" id="3.30.565.10:FF:000010">
    <property type="entry name" value="Sensor histidine kinase RcsC"/>
    <property type="match status" value="1"/>
</dbReference>
<dbReference type="SUPFAM" id="SSF47384">
    <property type="entry name" value="Homodimeric domain of signal transducing histidine kinase"/>
    <property type="match status" value="1"/>
</dbReference>
<feature type="compositionally biased region" description="Basic and acidic residues" evidence="5">
    <location>
        <begin position="1611"/>
        <end position="1646"/>
    </location>
</feature>
<feature type="compositionally biased region" description="Basic residues" evidence="5">
    <location>
        <begin position="1573"/>
        <end position="1585"/>
    </location>
</feature>
<dbReference type="InterPro" id="IPR036890">
    <property type="entry name" value="HATPase_C_sf"/>
</dbReference>
<dbReference type="Proteomes" id="UP000006753">
    <property type="component" value="Unassembled WGS sequence"/>
</dbReference>
<evidence type="ECO:0000256" key="2">
    <source>
        <dbReference type="ARBA" id="ARBA00023012"/>
    </source>
</evidence>
<feature type="region of interest" description="Disordered" evidence="5">
    <location>
        <begin position="455"/>
        <end position="534"/>
    </location>
</feature>
<dbReference type="EMBL" id="JH921433">
    <property type="protein sequence ID" value="EKD18455.1"/>
    <property type="molecule type" value="Genomic_DNA"/>
</dbReference>
<dbReference type="Pfam" id="PF00072">
    <property type="entry name" value="Response_reg"/>
    <property type="match status" value="1"/>
</dbReference>
<dbReference type="eggNOG" id="KOG0519">
    <property type="taxonomic scope" value="Eukaryota"/>
</dbReference>
<feature type="compositionally biased region" description="Basic and acidic residues" evidence="5">
    <location>
        <begin position="198"/>
        <end position="208"/>
    </location>
</feature>
<feature type="domain" description="PAS" evidence="8">
    <location>
        <begin position="681"/>
        <end position="736"/>
    </location>
</feature>
<keyword evidence="10" id="KW-1185">Reference proteome</keyword>
<feature type="compositionally biased region" description="Basic and acidic residues" evidence="5">
    <location>
        <begin position="1550"/>
        <end position="1572"/>
    </location>
</feature>
<dbReference type="InterPro" id="IPR011006">
    <property type="entry name" value="CheY-like_superfamily"/>
</dbReference>
<keyword evidence="4" id="KW-0175">Coiled coil</keyword>
<dbReference type="KEGG" id="mbe:MBM_03448"/>
<dbReference type="InterPro" id="IPR036097">
    <property type="entry name" value="HisK_dim/P_sf"/>
</dbReference>
<evidence type="ECO:0000256" key="1">
    <source>
        <dbReference type="ARBA" id="ARBA00022553"/>
    </source>
</evidence>
<feature type="region of interest" description="Disordered" evidence="5">
    <location>
        <begin position="352"/>
        <end position="394"/>
    </location>
</feature>
<dbReference type="HOGENOM" id="CLU_000445_114_5_1"/>
<dbReference type="SUPFAM" id="SSF55785">
    <property type="entry name" value="PYP-like sensor domain (PAS domain)"/>
    <property type="match status" value="1"/>
</dbReference>
<dbReference type="CDD" id="cd16922">
    <property type="entry name" value="HATPase_EvgS-ArcB-TorS-like"/>
    <property type="match status" value="1"/>
</dbReference>
<evidence type="ECO:0000259" key="6">
    <source>
        <dbReference type="PROSITE" id="PS50109"/>
    </source>
</evidence>
<evidence type="ECO:0000256" key="5">
    <source>
        <dbReference type="SAM" id="MobiDB-lite"/>
    </source>
</evidence>
<feature type="coiled-coil region" evidence="4">
    <location>
        <begin position="949"/>
        <end position="976"/>
    </location>
</feature>
<dbReference type="InterPro" id="IPR013655">
    <property type="entry name" value="PAS_fold_3"/>
</dbReference>
<dbReference type="InterPro" id="IPR001789">
    <property type="entry name" value="Sig_transdc_resp-reg_receiver"/>
</dbReference>
<dbReference type="CDD" id="cd17546">
    <property type="entry name" value="REC_hyHK_CKI1_RcsC-like"/>
    <property type="match status" value="1"/>
</dbReference>
<evidence type="ECO:0000313" key="10">
    <source>
        <dbReference type="Proteomes" id="UP000006753"/>
    </source>
</evidence>
<dbReference type="SMART" id="SM00387">
    <property type="entry name" value="HATPase_c"/>
    <property type="match status" value="1"/>
</dbReference>
<feature type="domain" description="Histidine kinase" evidence="6">
    <location>
        <begin position="986"/>
        <end position="1209"/>
    </location>
</feature>
<feature type="domain" description="Response regulatory" evidence="7">
    <location>
        <begin position="1289"/>
        <end position="1417"/>
    </location>
</feature>
<dbReference type="Gene3D" id="3.30.450.20">
    <property type="entry name" value="PAS domain"/>
    <property type="match status" value="2"/>
</dbReference>
<dbReference type="InterPro" id="IPR003594">
    <property type="entry name" value="HATPase_dom"/>
</dbReference>
<dbReference type="InterPro" id="IPR001610">
    <property type="entry name" value="PAC"/>
</dbReference>
<dbReference type="SMART" id="SM00448">
    <property type="entry name" value="REC"/>
    <property type="match status" value="1"/>
</dbReference>
<dbReference type="Pfam" id="PF02518">
    <property type="entry name" value="HATPase_c"/>
    <property type="match status" value="1"/>
</dbReference>
<evidence type="ECO:0000256" key="3">
    <source>
        <dbReference type="PROSITE-ProRule" id="PRU00169"/>
    </source>
</evidence>
<feature type="modified residue" description="4-aspartylphosphate" evidence="3">
    <location>
        <position position="1346"/>
    </location>
</feature>
<dbReference type="Pfam" id="PF00512">
    <property type="entry name" value="HisKA"/>
    <property type="match status" value="1"/>
</dbReference>
<dbReference type="SMART" id="SM00086">
    <property type="entry name" value="PAC"/>
    <property type="match status" value="1"/>
</dbReference>
<dbReference type="PANTHER" id="PTHR45339">
    <property type="entry name" value="HYBRID SIGNAL TRANSDUCTION HISTIDINE KINASE J"/>
    <property type="match status" value="1"/>
</dbReference>
<feature type="region of interest" description="Disordered" evidence="5">
    <location>
        <begin position="198"/>
        <end position="220"/>
    </location>
</feature>
<dbReference type="PROSITE" id="PS50112">
    <property type="entry name" value="PAS"/>
    <property type="match status" value="1"/>
</dbReference>
<dbReference type="OMA" id="EIEKWFG"/>
<dbReference type="GeneID" id="18759383"/>
<dbReference type="PROSITE" id="PS50110">
    <property type="entry name" value="RESPONSE_REGULATORY"/>
    <property type="match status" value="1"/>
</dbReference>
<dbReference type="Gene3D" id="3.40.50.2300">
    <property type="match status" value="1"/>
</dbReference>
<accession>K1WL69</accession>
<dbReference type="InterPro" id="IPR003661">
    <property type="entry name" value="HisK_dim/P_dom"/>
</dbReference>
<keyword evidence="1 3" id="KW-0597">Phosphoprotein</keyword>
<dbReference type="CDD" id="cd00082">
    <property type="entry name" value="HisKA"/>
    <property type="match status" value="1"/>
</dbReference>
<feature type="compositionally biased region" description="Basic and acidic residues" evidence="5">
    <location>
        <begin position="1508"/>
        <end position="1530"/>
    </location>
</feature>
<dbReference type="FunFam" id="1.10.287.130:FF:000050">
    <property type="entry name" value="Related to histidine kinase"/>
    <property type="match status" value="1"/>
</dbReference>
<dbReference type="InParanoid" id="K1WL69"/>
<protein>
    <submittedName>
        <fullName evidence="9">Hsp90-like protein</fullName>
    </submittedName>
</protein>
<dbReference type="SUPFAM" id="SSF55874">
    <property type="entry name" value="ATPase domain of HSP90 chaperone/DNA topoisomerase II/histidine kinase"/>
    <property type="match status" value="1"/>
</dbReference>
<feature type="region of interest" description="Disordered" evidence="5">
    <location>
        <begin position="1421"/>
        <end position="1646"/>
    </location>
</feature>
<dbReference type="CDD" id="cd00130">
    <property type="entry name" value="PAS"/>
    <property type="match status" value="1"/>
</dbReference>
<feature type="compositionally biased region" description="Low complexity" evidence="5">
    <location>
        <begin position="476"/>
        <end position="520"/>
    </location>
</feature>
<feature type="compositionally biased region" description="Low complexity" evidence="5">
    <location>
        <begin position="1458"/>
        <end position="1471"/>
    </location>
</feature>
<evidence type="ECO:0000259" key="8">
    <source>
        <dbReference type="PROSITE" id="PS50112"/>
    </source>
</evidence>
<evidence type="ECO:0000259" key="7">
    <source>
        <dbReference type="PROSITE" id="PS50110"/>
    </source>
</evidence>
<keyword evidence="2" id="KW-0902">Two-component regulatory system</keyword>
<organism evidence="9 10">
    <name type="scientific">Marssonina brunnea f. sp. multigermtubi (strain MB_m1)</name>
    <name type="common">Marssonina leaf spot fungus</name>
    <dbReference type="NCBI Taxonomy" id="1072389"/>
    <lineage>
        <taxon>Eukaryota</taxon>
        <taxon>Fungi</taxon>
        <taxon>Dikarya</taxon>
        <taxon>Ascomycota</taxon>
        <taxon>Pezizomycotina</taxon>
        <taxon>Leotiomycetes</taxon>
        <taxon>Helotiales</taxon>
        <taxon>Drepanopezizaceae</taxon>
        <taxon>Drepanopeziza</taxon>
    </lineage>
</organism>
<sequence>MDAVWPLIDDGLGRDGDEDEDEDGFLFLIEGSYPLCSPCADRGVPQGRVQKLPKSLRSLRRQLRRQLQLQLQLQLQTGPAKPNGKTAEGNTSAISTHPSLLPLNNITNYIPQFASITHPNPVFSGRGRTRLTQIYRDIDWKVDGPPTLRPSILSQHLQNGKISGLLCDEMMLALDTAQPDSAQPAGYRHESIHDELLPHRIGDDDGHPRSPLHMPPGQIDGLESLQADNLLKMRGQSTHRRDSDDSLLDLDLDLHLGGPRPAAQLAVSALQYLPYPVIVLSALKTLVMANDAMGRLLGMEETDGDVASDDGTTISDRLGGQTLNQLGIDMLQDGRPVWVTWEAFLSSIAEEMGQQTTEDPMRRTGSEAGEGDRTPTVERTEPLRSSRSSHKERPMVRDAVVEVVISQEKIGQSLFAAHYSARKTPRHVFAKMIITVWEIEDEKFFTLTFTNTDAQQNSLPASTGQSRQVTRATKNSSFGSAGSRSHSSSSVSSGKNSTRGGGSSSSSAITSPTTLSMSTSPFPPLGPPSKLSTSSAPSTFQKIILMKDALMDTTSVPILAMWKDESLTIPNRAARRLFDPAADLSNVKDGADLITKWELYDETLTTKLDPSEYPISVLIKTQTPFSSRKFAMVDPDTKQKTVYDALGEGIYGDDGEFLAGVVSCRDITSLTETITEIKAKDEQRFSMIVDSMPQMIWTATPDGLHDWFSQRWYDYTGLSPEQSLGLGWKSSFHPEDMVNAGKRWAHSLATGTPYSTEYRCRSKEGEWRWMLGRALPMRNLHTGAIEKWYGTYTDIHESVETRYAAKRLRQQLLSVITHAQVTLFSVDRERKITLLEGAFIWDLDSDIGSGDESSNSKNRGGEDFIGRNVYDVLYQSRALRDHDGVPASLKPIEDILTGKTMEEVQEHCIDDRWYRTKFVPILGKKDNGGQANEAWIDGVIGVSMDITEIKDRELDLQAQEKENSRLLANEAAAKEASRLKSQFLANMSHEIRTPIAGVIGMAELLTDMDLDEEQQDCAENIQRSANGLLTVINDILDFSKVESGRLDIEEVQFSLSVVVRDVSKMLGFAAERKNLMFKSDIDVGLDTDLIVMGDPGRVRQIITNLLTNSIKFTSEGYVKFSVLKQRETADVFEVKFVVEDSGIGIEEEVRKRLFKPFSQADSSTARRFGGTGLGLTISKNLVDLMHGTIGLESSLGAGTTATFTIPFNKPQFHNGSSALIDIGLLPDRLQSEMSVSCSSSDYDQVMGTPPMNIPMIMYGRGGTKPRSVSMTPPTPSELDLSPEERAKVKILLVEDNAINQQIALKTIRKLGFAVSAVWNGKEALDYVLASDSRHPPQPKPDIILMDVQMPIIDGYRATHLLRHHKPYNHLARNIPIVAMTASAIQGDREKCKKAGMDDYLAKPVKGKTLEKMLVRWAISRRVSQSAGGDTSSDAETSDCTEPEEHNCGSVAVPMFGQGSPTSVPSSGTTVPKASSGNLGSKGLTVAERPTMNARRDSHHLTLPGPESEGERAGKREEAEEKATALRDEKMVIAAAGPGGLLSLGSSPMGEENRGGHALTEENVGKLEREARSKSRNRPGHKKRNVSKLAGASLRAEDTGSSNGDGGGAGRGSEERPTLGRRWRDSERTVMTLDDRERERDRAAGQH</sequence>
<dbReference type="FunFam" id="3.30.450.20:FF:000099">
    <property type="entry name" value="Sensory box sensor histidine kinase"/>
    <property type="match status" value="1"/>
</dbReference>
<dbReference type="InterPro" id="IPR004358">
    <property type="entry name" value="Sig_transdc_His_kin-like_C"/>
</dbReference>
<evidence type="ECO:0000313" key="9">
    <source>
        <dbReference type="EMBL" id="EKD18455.1"/>
    </source>
</evidence>
<dbReference type="Pfam" id="PF08447">
    <property type="entry name" value="PAS_3"/>
    <property type="match status" value="1"/>
</dbReference>